<keyword evidence="2" id="KW-0472">Membrane</keyword>
<organism evidence="3 4">
    <name type="scientific">Dermatophagoides pteronyssinus</name>
    <name type="common">European house dust mite</name>
    <dbReference type="NCBI Taxonomy" id="6956"/>
    <lineage>
        <taxon>Eukaryota</taxon>
        <taxon>Metazoa</taxon>
        <taxon>Ecdysozoa</taxon>
        <taxon>Arthropoda</taxon>
        <taxon>Chelicerata</taxon>
        <taxon>Arachnida</taxon>
        <taxon>Acari</taxon>
        <taxon>Acariformes</taxon>
        <taxon>Sarcoptiformes</taxon>
        <taxon>Astigmata</taxon>
        <taxon>Psoroptidia</taxon>
        <taxon>Analgoidea</taxon>
        <taxon>Pyroglyphidae</taxon>
        <taxon>Dermatophagoidinae</taxon>
        <taxon>Dermatophagoides</taxon>
    </lineage>
</organism>
<feature type="region of interest" description="Disordered" evidence="1">
    <location>
        <begin position="1205"/>
        <end position="1229"/>
    </location>
</feature>
<evidence type="ECO:0000256" key="1">
    <source>
        <dbReference type="SAM" id="MobiDB-lite"/>
    </source>
</evidence>
<dbReference type="KEGG" id="dpte:113796874"/>
<feature type="transmembrane region" description="Helical" evidence="2">
    <location>
        <begin position="21"/>
        <end position="43"/>
    </location>
</feature>
<feature type="region of interest" description="Disordered" evidence="1">
    <location>
        <begin position="279"/>
        <end position="324"/>
    </location>
</feature>
<protein>
    <submittedName>
        <fullName evidence="4">Uncharacterized protein LOC113796874</fullName>
    </submittedName>
</protein>
<sequence>MIRKTYRNIIRTKCRPTSIHFNAALIILVTIIINLVVIVSGQISTDSVVVVNDNQNFHHHQNIPKDNRPRFPNGTIFQFGGNSNSRGQNSQNVLTFPSSSSSNVIHNNNNRFKTRPITGSVINVHSDRINVNDDNNNGNDRSFGEENQPSTIRIQDHQHGGQHHPLHNQIDHIDHRNPSIIHHPNHQRPQNIHYEVSSGQDHQNHQQPIISHYNRSALGDDDHRRRLITSAHQGSRTDLESYHRAAIINPDDTVIGGSNIGHHYHGTIVDVTDNFARGNQPGGGGVSSHPNYHHSGLDSPNRTQIHHHHHHHSSAISTYPSNVRQNSTTQQLNQHSNYQQQVNPINQTTTSAAINHHSGSNIHFPIGRLNNQTQAGGGGGQSINGQRLRTFNNNNGNRTSAATVSSQQQQPGTAFISLNSLDNNVNIVDNDVEAINKARIYAEQANEEQAKKQAQNVVRLAATDQLESEIITNRTRAYLSCESGEMIVKINFTEPFRGIGYADYDRSSPCKFYGDGGRYYEMRLPLKGCGTKQEAPRIFINNIILRFHRALELEEDEIKTIVCRYPPPLAPPPPLIAAPILEQPPPMIPFIPAKLSEIELLLIVSALLFLTLLLLGIGIGYYCLKKRKVKVIRKFVPPAEIPYFPPSSSEEHSIISEGSIIHHDDYQFQNLGYIPEAKLSYMDDIFYQDKDFIENDVVQTQQNLMVPTMPIFDTRKFDDHFIMHGSETDIDTDYEVDRLIVPKKPRITKLITEKYFVTPKTTTEIVDEIITHRVIVPPKKTLLTKYLDDTMITPQIDNEIDETITNQRRFGPAKPSLQSEKIDDTYVHSAEELDIIDDIEQHRIRGPTKQPQLTTTDQDDYFHSDIYEIDEVIDNLDETIINATRPLTQSTVDDDYITHSRDLDEFLDNTVHRRRLVPKPSTEPPKIMVKNIDDFYITNITETETNEQITKIGRSMPNLTLEIDYEEQEQEEYDEQQERLIEEEEQTTKSRLTGFDVRLRSIPRKPLPQHTTTTSTSISETTTTTKIDEIIRVLNNPPRDQIPNIDEYFMLPTRNRFRQIILTDEIFRTLICESTTIDEYVERIEKHPSYGPLFEPPTWEIIFRLLSLPEVNQRRPPPTTRYSDTYRSGFSAQEVRSVTEEDVTFSRNRISSGHYVPLPDYPMDDDNDQQQPSLGNRWLPDPKRYECYSPDFTPIKPAFKTIHRYGSGRRSKPSGTISPTSPTSTSVFGTRRLENPYTTTTNSSIKPRLYDYDFRPYSPDLDALSLEPSQSYLAYSGSIRRRNQIQSIEEREEIKSTTETNVYDWKRYG</sequence>
<feature type="compositionally biased region" description="Basic residues" evidence="1">
    <location>
        <begin position="304"/>
        <end position="313"/>
    </location>
</feature>
<proteinExistence type="predicted"/>
<feature type="transmembrane region" description="Helical" evidence="2">
    <location>
        <begin position="600"/>
        <end position="624"/>
    </location>
</feature>
<dbReference type="OMA" id="PPITHAF"/>
<dbReference type="RefSeq" id="XP_027202968.1">
    <property type="nucleotide sequence ID" value="XM_027347167.1"/>
</dbReference>
<dbReference type="InParanoid" id="A0A6P6YC07"/>
<keyword evidence="3" id="KW-1185">Reference proteome</keyword>
<dbReference type="PANTHER" id="PTHR46560:SF11">
    <property type="entry name" value="GH09980P"/>
    <property type="match status" value="1"/>
</dbReference>
<feature type="compositionally biased region" description="Low complexity" evidence="1">
    <location>
        <begin position="1213"/>
        <end position="1226"/>
    </location>
</feature>
<feature type="region of interest" description="Disordered" evidence="1">
    <location>
        <begin position="128"/>
        <end position="147"/>
    </location>
</feature>
<feature type="compositionally biased region" description="Polar residues" evidence="1">
    <location>
        <begin position="314"/>
        <end position="324"/>
    </location>
</feature>
<dbReference type="PANTHER" id="PTHR46560">
    <property type="entry name" value="CYPHER, ISOFORM B"/>
    <property type="match status" value="1"/>
</dbReference>
<evidence type="ECO:0000256" key="2">
    <source>
        <dbReference type="SAM" id="Phobius"/>
    </source>
</evidence>
<gene>
    <name evidence="4" type="primary">LOC113796874</name>
</gene>
<keyword evidence="2" id="KW-1133">Transmembrane helix</keyword>
<reference evidence="4" key="1">
    <citation type="submission" date="2025-08" db="UniProtKB">
        <authorList>
            <consortium name="RefSeq"/>
        </authorList>
    </citation>
    <scope>IDENTIFICATION</scope>
    <source>
        <strain evidence="4">Airmid</strain>
    </source>
</reference>
<dbReference type="Proteomes" id="UP000515146">
    <property type="component" value="Unplaced"/>
</dbReference>
<keyword evidence="2" id="KW-0812">Transmembrane</keyword>
<evidence type="ECO:0000313" key="4">
    <source>
        <dbReference type="RefSeq" id="XP_027202968.1"/>
    </source>
</evidence>
<dbReference type="OrthoDB" id="10070678at2759"/>
<dbReference type="FunCoup" id="A0A6P6YC07">
    <property type="interactions" value="4"/>
</dbReference>
<evidence type="ECO:0000313" key="3">
    <source>
        <dbReference type="Proteomes" id="UP000515146"/>
    </source>
</evidence>
<name>A0A6P6YC07_DERPT</name>
<feature type="region of interest" description="Disordered" evidence="1">
    <location>
        <begin position="1156"/>
        <end position="1179"/>
    </location>
</feature>
<accession>A0A6P6YC07</accession>